<evidence type="ECO:0000256" key="1">
    <source>
        <dbReference type="SAM" id="MobiDB-lite"/>
    </source>
</evidence>
<evidence type="ECO:0000313" key="3">
    <source>
        <dbReference type="Proteomes" id="UP000298663"/>
    </source>
</evidence>
<keyword evidence="3" id="KW-1185">Reference proteome</keyword>
<gene>
    <name evidence="2" type="ORF">L596_024779</name>
</gene>
<proteinExistence type="predicted"/>
<reference evidence="2 3" key="1">
    <citation type="journal article" date="2015" name="Genome Biol.">
        <title>Comparative genomics of Steinernema reveals deeply conserved gene regulatory networks.</title>
        <authorList>
            <person name="Dillman A.R."/>
            <person name="Macchietto M."/>
            <person name="Porter C.F."/>
            <person name="Rogers A."/>
            <person name="Williams B."/>
            <person name="Antoshechkin I."/>
            <person name="Lee M.M."/>
            <person name="Goodwin Z."/>
            <person name="Lu X."/>
            <person name="Lewis E.E."/>
            <person name="Goodrich-Blair H."/>
            <person name="Stock S.P."/>
            <person name="Adams B.J."/>
            <person name="Sternberg P.W."/>
            <person name="Mortazavi A."/>
        </authorList>
    </citation>
    <scope>NUCLEOTIDE SEQUENCE [LARGE SCALE GENOMIC DNA]</scope>
    <source>
        <strain evidence="2 3">ALL</strain>
    </source>
</reference>
<protein>
    <submittedName>
        <fullName evidence="2">Uncharacterized protein</fullName>
    </submittedName>
</protein>
<feature type="region of interest" description="Disordered" evidence="1">
    <location>
        <begin position="101"/>
        <end position="128"/>
    </location>
</feature>
<accession>A0A4V5ZYL7</accession>
<evidence type="ECO:0000313" key="2">
    <source>
        <dbReference type="EMBL" id="TKR64205.1"/>
    </source>
</evidence>
<dbReference type="Proteomes" id="UP000298663">
    <property type="component" value="Unassembled WGS sequence"/>
</dbReference>
<organism evidence="2 3">
    <name type="scientific">Steinernema carpocapsae</name>
    <name type="common">Entomopathogenic nematode</name>
    <dbReference type="NCBI Taxonomy" id="34508"/>
    <lineage>
        <taxon>Eukaryota</taxon>
        <taxon>Metazoa</taxon>
        <taxon>Ecdysozoa</taxon>
        <taxon>Nematoda</taxon>
        <taxon>Chromadorea</taxon>
        <taxon>Rhabditida</taxon>
        <taxon>Tylenchina</taxon>
        <taxon>Panagrolaimomorpha</taxon>
        <taxon>Strongyloidoidea</taxon>
        <taxon>Steinernematidae</taxon>
        <taxon>Steinernema</taxon>
    </lineage>
</organism>
<dbReference type="EMBL" id="AZBU02000009">
    <property type="protein sequence ID" value="TKR64205.1"/>
    <property type="molecule type" value="Genomic_DNA"/>
</dbReference>
<name>A0A4V5ZYL7_STECR</name>
<feature type="compositionally biased region" description="Basic residues" evidence="1">
    <location>
        <begin position="106"/>
        <end position="123"/>
    </location>
</feature>
<sequence length="159" mass="17834">MSICSREIDQILCCFDAPRCRIYQSSGSQFNHLVARGFCKRCLLKSNITEPCKSSTWIECGRFKGPEHHEAFHPQKKPRDHAAVGTIAERGKQAGLTHVMTGPLPVHRHSGRPTARARARSRTPRAETATTIQMRRRRERTNAAPNSEFLVVGATLLLC</sequence>
<comment type="caution">
    <text evidence="2">The sequence shown here is derived from an EMBL/GenBank/DDBJ whole genome shotgun (WGS) entry which is preliminary data.</text>
</comment>
<dbReference type="AlphaFoldDB" id="A0A4V5ZYL7"/>
<reference evidence="2 3" key="2">
    <citation type="journal article" date="2019" name="G3 (Bethesda)">
        <title>Hybrid Assembly of the Genome of the Entomopathogenic Nematode Steinernema carpocapsae Identifies the X-Chromosome.</title>
        <authorList>
            <person name="Serra L."/>
            <person name="Macchietto M."/>
            <person name="Macias-Munoz A."/>
            <person name="McGill C.J."/>
            <person name="Rodriguez I.M."/>
            <person name="Rodriguez B."/>
            <person name="Murad R."/>
            <person name="Mortazavi A."/>
        </authorList>
    </citation>
    <scope>NUCLEOTIDE SEQUENCE [LARGE SCALE GENOMIC DNA]</scope>
    <source>
        <strain evidence="2 3">ALL</strain>
    </source>
</reference>